<sequence length="246" mass="28848">MSNIVKEKFGVTISCSVIRKYHLKLGFRFRRLRKSPKLTEIQKLQRLIWCMNYKDEDFNNYIFVDETSVIVFDKPLYHLRLRSSTPISVPCSSKHKSKVNVWGGISFKGPTLFAIFKSNMDSITYREKLAEYLIPFGAAKYDMNFKLHQDNDPKHNSSICKEFLTKNSIDWVKSPPNSPDLNPIEMVWSEMKRFIQSKLPKNENEVLEAIFEFQKSLTIDKCQNYISHLKKVIQTVIDSNGEWSNY</sequence>
<evidence type="ECO:0000313" key="2">
    <source>
        <dbReference type="EMBL" id="CAF1072626.1"/>
    </source>
</evidence>
<keyword evidence="3" id="KW-1185">Reference proteome</keyword>
<dbReference type="InterPro" id="IPR036397">
    <property type="entry name" value="RNaseH_sf"/>
</dbReference>
<name>A0A814M3H2_9BILA</name>
<organism evidence="2 3">
    <name type="scientific">Brachionus calyciflorus</name>
    <dbReference type="NCBI Taxonomy" id="104777"/>
    <lineage>
        <taxon>Eukaryota</taxon>
        <taxon>Metazoa</taxon>
        <taxon>Spiralia</taxon>
        <taxon>Gnathifera</taxon>
        <taxon>Rotifera</taxon>
        <taxon>Eurotatoria</taxon>
        <taxon>Monogononta</taxon>
        <taxon>Pseudotrocha</taxon>
        <taxon>Ploima</taxon>
        <taxon>Brachionidae</taxon>
        <taxon>Brachionus</taxon>
    </lineage>
</organism>
<dbReference type="Gene3D" id="3.30.420.10">
    <property type="entry name" value="Ribonuclease H-like superfamily/Ribonuclease H"/>
    <property type="match status" value="1"/>
</dbReference>
<comment type="caution">
    <text evidence="2">The sequence shown here is derived from an EMBL/GenBank/DDBJ whole genome shotgun (WGS) entry which is preliminary data.</text>
</comment>
<dbReference type="SUPFAM" id="SSF53098">
    <property type="entry name" value="Ribonuclease H-like"/>
    <property type="match status" value="1"/>
</dbReference>
<dbReference type="InterPro" id="IPR052338">
    <property type="entry name" value="Transposase_5"/>
</dbReference>
<dbReference type="EMBL" id="CAJNOC010006209">
    <property type="protein sequence ID" value="CAF1072626.1"/>
    <property type="molecule type" value="Genomic_DNA"/>
</dbReference>
<proteinExistence type="predicted"/>
<gene>
    <name evidence="2" type="ORF">OXX778_LOCUS19803</name>
</gene>
<evidence type="ECO:0000259" key="1">
    <source>
        <dbReference type="Pfam" id="PF13358"/>
    </source>
</evidence>
<dbReference type="GO" id="GO:0003676">
    <property type="term" value="F:nucleic acid binding"/>
    <property type="evidence" value="ECO:0007669"/>
    <property type="project" value="InterPro"/>
</dbReference>
<protein>
    <recommendedName>
        <fullName evidence="1">Tc1-like transposase DDE domain-containing protein</fullName>
    </recommendedName>
</protein>
<dbReference type="InterPro" id="IPR038717">
    <property type="entry name" value="Tc1-like_DDE_dom"/>
</dbReference>
<evidence type="ECO:0000313" key="3">
    <source>
        <dbReference type="Proteomes" id="UP000663879"/>
    </source>
</evidence>
<dbReference type="PANTHER" id="PTHR23022">
    <property type="entry name" value="TRANSPOSABLE ELEMENT-RELATED"/>
    <property type="match status" value="1"/>
</dbReference>
<dbReference type="Pfam" id="PF13358">
    <property type="entry name" value="DDE_3"/>
    <property type="match status" value="1"/>
</dbReference>
<dbReference type="Proteomes" id="UP000663879">
    <property type="component" value="Unassembled WGS sequence"/>
</dbReference>
<feature type="domain" description="Tc1-like transposase DDE" evidence="1">
    <location>
        <begin position="63"/>
        <end position="198"/>
    </location>
</feature>
<accession>A0A814M3H2</accession>
<reference evidence="2" key="1">
    <citation type="submission" date="2021-02" db="EMBL/GenBank/DDBJ databases">
        <authorList>
            <person name="Nowell W R."/>
        </authorList>
    </citation>
    <scope>NUCLEOTIDE SEQUENCE</scope>
    <source>
        <strain evidence="2">Ploen Becks lab</strain>
    </source>
</reference>
<dbReference type="InterPro" id="IPR012337">
    <property type="entry name" value="RNaseH-like_sf"/>
</dbReference>
<dbReference type="OrthoDB" id="6021633at2759"/>
<dbReference type="AlphaFoldDB" id="A0A814M3H2"/>
<dbReference type="PANTHER" id="PTHR23022:SF135">
    <property type="entry name" value="SI:DKEY-77F5.3"/>
    <property type="match status" value="1"/>
</dbReference>